<keyword evidence="3" id="KW-1185">Reference proteome</keyword>
<organism evidence="2 3">
    <name type="scientific">Sphingomonas pokkalii</name>
    <dbReference type="NCBI Taxonomy" id="2175090"/>
    <lineage>
        <taxon>Bacteria</taxon>
        <taxon>Pseudomonadati</taxon>
        <taxon>Pseudomonadota</taxon>
        <taxon>Alphaproteobacteria</taxon>
        <taxon>Sphingomonadales</taxon>
        <taxon>Sphingomonadaceae</taxon>
        <taxon>Sphingomonas</taxon>
    </lineage>
</organism>
<dbReference type="AlphaFoldDB" id="A0A2U0SG75"/>
<dbReference type="PROSITE" id="PS51186">
    <property type="entry name" value="GNAT"/>
    <property type="match status" value="1"/>
</dbReference>
<comment type="caution">
    <text evidence="2">The sequence shown here is derived from an EMBL/GenBank/DDBJ whole genome shotgun (WGS) entry which is preliminary data.</text>
</comment>
<dbReference type="PANTHER" id="PTHR43138">
    <property type="entry name" value="ACETYLTRANSFERASE, GNAT FAMILY"/>
    <property type="match status" value="1"/>
</dbReference>
<reference evidence="2 3" key="1">
    <citation type="submission" date="2018-05" db="EMBL/GenBank/DDBJ databases">
        <title>Description of Sphingomonas pokkalii sp nov, isolated from the rhizosphere of saline tolerant pokkali rice and its draft genome analysis.</title>
        <authorList>
            <person name="Menon R."/>
            <person name="Kumari S."/>
            <person name="Rameshkumar N."/>
        </authorList>
    </citation>
    <scope>NUCLEOTIDE SEQUENCE [LARGE SCALE GENOMIC DNA]</scope>
    <source>
        <strain evidence="2 3">L3B27</strain>
    </source>
</reference>
<dbReference type="PANTHER" id="PTHR43138:SF1">
    <property type="entry name" value="N-ACETYLTRANSFERASE ACA1"/>
    <property type="match status" value="1"/>
</dbReference>
<dbReference type="InterPro" id="IPR052742">
    <property type="entry name" value="Mito_N-acetyltransferase"/>
</dbReference>
<dbReference type="InterPro" id="IPR016181">
    <property type="entry name" value="Acyl_CoA_acyltransferase"/>
</dbReference>
<accession>A0A2U0SG75</accession>
<dbReference type="Proteomes" id="UP000245890">
    <property type="component" value="Unassembled WGS sequence"/>
</dbReference>
<dbReference type="OrthoDB" id="9788300at2"/>
<dbReference type="SUPFAM" id="SSF55729">
    <property type="entry name" value="Acyl-CoA N-acyltransferases (Nat)"/>
    <property type="match status" value="1"/>
</dbReference>
<evidence type="ECO:0000259" key="1">
    <source>
        <dbReference type="PROSITE" id="PS51186"/>
    </source>
</evidence>
<gene>
    <name evidence="2" type="ORF">DD559_13895</name>
</gene>
<evidence type="ECO:0000313" key="2">
    <source>
        <dbReference type="EMBL" id="PVX30294.1"/>
    </source>
</evidence>
<dbReference type="InterPro" id="IPR000182">
    <property type="entry name" value="GNAT_dom"/>
</dbReference>
<dbReference type="EMBL" id="QENQ01000001">
    <property type="protein sequence ID" value="PVX30294.1"/>
    <property type="molecule type" value="Genomic_DNA"/>
</dbReference>
<dbReference type="Gene3D" id="3.40.630.30">
    <property type="match status" value="1"/>
</dbReference>
<dbReference type="GO" id="GO:0016747">
    <property type="term" value="F:acyltransferase activity, transferring groups other than amino-acyl groups"/>
    <property type="evidence" value="ECO:0007669"/>
    <property type="project" value="InterPro"/>
</dbReference>
<name>A0A2U0SG75_9SPHN</name>
<feature type="domain" description="N-acetyltransferase" evidence="1">
    <location>
        <begin position="1"/>
        <end position="160"/>
    </location>
</feature>
<evidence type="ECO:0000313" key="3">
    <source>
        <dbReference type="Proteomes" id="UP000245890"/>
    </source>
</evidence>
<keyword evidence="2" id="KW-0808">Transferase</keyword>
<dbReference type="RefSeq" id="WP_116469705.1">
    <property type="nucleotide sequence ID" value="NZ_QENQ01000001.1"/>
</dbReference>
<dbReference type="CDD" id="cd04301">
    <property type="entry name" value="NAT_SF"/>
    <property type="match status" value="1"/>
</dbReference>
<dbReference type="Pfam" id="PF00583">
    <property type="entry name" value="Acetyltransf_1"/>
    <property type="match status" value="1"/>
</dbReference>
<proteinExistence type="predicted"/>
<protein>
    <submittedName>
        <fullName evidence="2">GNAT family N-acetyltransferase</fullName>
    </submittedName>
</protein>
<sequence>MDIRPATPADADAIWHILESVLRAGETYALDRDLSRDDAVAFWLGGDRQSFVAIAHGMVVGTYYLRANQAGGGAHIANCGYATLAEARGRGVARAMAVHSFAEARARGFRAMQFNFVVSSNVPAVRLWHALGFETVGRVPEAFDHPERGLVDALILYRRL</sequence>